<gene>
    <name evidence="1" type="ORF">C2S53_017176</name>
</gene>
<name>A0AAD4P6Q4_PERFH</name>
<evidence type="ECO:0000313" key="2">
    <source>
        <dbReference type="Proteomes" id="UP001190926"/>
    </source>
</evidence>
<dbReference type="EMBL" id="SDAM02000140">
    <property type="protein sequence ID" value="KAH6827817.1"/>
    <property type="molecule type" value="Genomic_DNA"/>
</dbReference>
<reference evidence="1 2" key="1">
    <citation type="journal article" date="2021" name="Nat. Commun.">
        <title>Incipient diploidization of the medicinal plant Perilla within 10,000 years.</title>
        <authorList>
            <person name="Zhang Y."/>
            <person name="Shen Q."/>
            <person name="Leng L."/>
            <person name="Zhang D."/>
            <person name="Chen S."/>
            <person name="Shi Y."/>
            <person name="Ning Z."/>
            <person name="Chen S."/>
        </authorList>
    </citation>
    <scope>NUCLEOTIDE SEQUENCE [LARGE SCALE GENOMIC DNA]</scope>
    <source>
        <strain evidence="2">cv. PC099</strain>
    </source>
</reference>
<sequence length="74" mass="8750">MRLAAPYRPPRPRSMSLRSTDEGFWSPPPLHETVKWWLRLALIRRWEGLAEEGEMRWCTMIEGKPYALISLLVL</sequence>
<protein>
    <submittedName>
        <fullName evidence="1">Uncharacterized protein</fullName>
    </submittedName>
</protein>
<dbReference type="Proteomes" id="UP001190926">
    <property type="component" value="Unassembled WGS sequence"/>
</dbReference>
<evidence type="ECO:0000313" key="1">
    <source>
        <dbReference type="EMBL" id="KAH6827817.1"/>
    </source>
</evidence>
<accession>A0AAD4P6Q4</accession>
<organism evidence="1 2">
    <name type="scientific">Perilla frutescens var. hirtella</name>
    <name type="common">Perilla citriodora</name>
    <name type="synonym">Perilla setoyensis</name>
    <dbReference type="NCBI Taxonomy" id="608512"/>
    <lineage>
        <taxon>Eukaryota</taxon>
        <taxon>Viridiplantae</taxon>
        <taxon>Streptophyta</taxon>
        <taxon>Embryophyta</taxon>
        <taxon>Tracheophyta</taxon>
        <taxon>Spermatophyta</taxon>
        <taxon>Magnoliopsida</taxon>
        <taxon>eudicotyledons</taxon>
        <taxon>Gunneridae</taxon>
        <taxon>Pentapetalae</taxon>
        <taxon>asterids</taxon>
        <taxon>lamiids</taxon>
        <taxon>Lamiales</taxon>
        <taxon>Lamiaceae</taxon>
        <taxon>Nepetoideae</taxon>
        <taxon>Elsholtzieae</taxon>
        <taxon>Perilla</taxon>
    </lineage>
</organism>
<dbReference type="AlphaFoldDB" id="A0AAD4P6Q4"/>
<proteinExistence type="predicted"/>
<comment type="caution">
    <text evidence="1">The sequence shown here is derived from an EMBL/GenBank/DDBJ whole genome shotgun (WGS) entry which is preliminary data.</text>
</comment>
<keyword evidence="2" id="KW-1185">Reference proteome</keyword>